<evidence type="ECO:0008006" key="4">
    <source>
        <dbReference type="Google" id="ProtNLM"/>
    </source>
</evidence>
<name>A0ABU1HXJ6_9MICO</name>
<feature type="compositionally biased region" description="Low complexity" evidence="1">
    <location>
        <begin position="34"/>
        <end position="46"/>
    </location>
</feature>
<reference evidence="2 3" key="1">
    <citation type="submission" date="2023-08" db="EMBL/GenBank/DDBJ databases">
        <title>Functional and genomic diversity of the sorghum phyllosphere microbiome.</title>
        <authorList>
            <person name="Shade A."/>
        </authorList>
    </citation>
    <scope>NUCLEOTIDE SEQUENCE [LARGE SCALE GENOMIC DNA]</scope>
    <source>
        <strain evidence="2 3">SORGH_AS_0445</strain>
    </source>
</reference>
<dbReference type="RefSeq" id="WP_309693683.1">
    <property type="nucleotide sequence ID" value="NZ_JAVIZQ010000001.1"/>
</dbReference>
<dbReference type="EMBL" id="JAVIZQ010000001">
    <property type="protein sequence ID" value="MDR6143974.1"/>
    <property type="molecule type" value="Genomic_DNA"/>
</dbReference>
<keyword evidence="3" id="KW-1185">Reference proteome</keyword>
<proteinExistence type="predicted"/>
<gene>
    <name evidence="2" type="ORF">QE375_003528</name>
</gene>
<protein>
    <recommendedName>
        <fullName evidence="4">DUF4352 domain-containing protein</fullName>
    </recommendedName>
</protein>
<evidence type="ECO:0000313" key="2">
    <source>
        <dbReference type="EMBL" id="MDR6143974.1"/>
    </source>
</evidence>
<feature type="region of interest" description="Disordered" evidence="1">
    <location>
        <begin position="32"/>
        <end position="71"/>
    </location>
</feature>
<organism evidence="2 3">
    <name type="scientific">Microbacterium foliorum</name>
    <dbReference type="NCBI Taxonomy" id="104336"/>
    <lineage>
        <taxon>Bacteria</taxon>
        <taxon>Bacillati</taxon>
        <taxon>Actinomycetota</taxon>
        <taxon>Actinomycetes</taxon>
        <taxon>Micrococcales</taxon>
        <taxon>Microbacteriaceae</taxon>
        <taxon>Microbacterium</taxon>
    </lineage>
</organism>
<comment type="caution">
    <text evidence="2">The sequence shown here is derived from an EMBL/GenBank/DDBJ whole genome shotgun (WGS) entry which is preliminary data.</text>
</comment>
<evidence type="ECO:0000313" key="3">
    <source>
        <dbReference type="Proteomes" id="UP001249291"/>
    </source>
</evidence>
<accession>A0ABU1HXJ6</accession>
<dbReference type="Proteomes" id="UP001249291">
    <property type="component" value="Unassembled WGS sequence"/>
</dbReference>
<sequence>MTRTRKTILISVGAVLVVLVAGVIWFLTAQGAQPSGEPEPVSSASVPPTPSVFPTPTPGSTDIEPSESEPVEVDIDEVATVVEGVTAEVVSMTAFESSSEQPGDLAGPALKIVVRVTNSTDAPLDLAGATVNLASGPDQNPAPPLGDTVATGLPATLAAGESAEGEYSFSIPVDARSDVGVKVDLLTGEPYAAFRGAAPAS</sequence>
<feature type="compositionally biased region" description="Pro residues" evidence="1">
    <location>
        <begin position="47"/>
        <end position="57"/>
    </location>
</feature>
<evidence type="ECO:0000256" key="1">
    <source>
        <dbReference type="SAM" id="MobiDB-lite"/>
    </source>
</evidence>